<dbReference type="PATRIC" id="fig|378806.16.peg.1369"/>
<dbReference type="AlphaFoldDB" id="Q08Q39"/>
<name>Q08Q39_STIAD</name>
<reference evidence="2 4" key="1">
    <citation type="submission" date="2006-04" db="EMBL/GenBank/DDBJ databases">
        <authorList>
            <person name="Nierman W.C."/>
        </authorList>
    </citation>
    <scope>NUCLEOTIDE SEQUENCE [LARGE SCALE GENOMIC DNA]</scope>
    <source>
        <strain evidence="2 4">DW4/3-1</strain>
    </source>
</reference>
<keyword evidence="3" id="KW-1185">Reference proteome</keyword>
<accession>Q08Q39</accession>
<dbReference type="Proteomes" id="UP000032702">
    <property type="component" value="Unassembled WGS sequence"/>
</dbReference>
<dbReference type="eggNOG" id="ENOG5030M4M">
    <property type="taxonomic scope" value="Bacteria"/>
</dbReference>
<evidence type="ECO:0000313" key="4">
    <source>
        <dbReference type="Proteomes" id="UP000032702"/>
    </source>
</evidence>
<dbReference type="HOGENOM" id="CLU_110261_0_0_7"/>
<proteinExistence type="predicted"/>
<evidence type="ECO:0000313" key="1">
    <source>
        <dbReference type="EMBL" id="ADO73624.1"/>
    </source>
</evidence>
<dbReference type="OrthoDB" id="5512106at2"/>
<evidence type="ECO:0000313" key="3">
    <source>
        <dbReference type="Proteomes" id="UP000001351"/>
    </source>
</evidence>
<dbReference type="EMBL" id="AAMD01000223">
    <property type="protein sequence ID" value="EAU62591.1"/>
    <property type="molecule type" value="Genomic_DNA"/>
</dbReference>
<sequence length="218" mass="23696">MPVQGLLETASTVIRRAPFAGGHTLEAHGGYLIRIESFRRLELGRLVREALASEGLSGRLPGLHVSVIRRRKVVRLAFAGPQAPSAGASWYVAHEVLPQRLSRAANATVHAYLYEPSSKEEVIAYGNGRRVGGDRVVYDEVDLPVPMEEMDDAAFAHMRSRWPLGHLAYVFGLKREELLGLPRASASAVLALDASDVEAQLEALLPSPQVPVLTFDAA</sequence>
<dbReference type="EMBL" id="CP002271">
    <property type="protein sequence ID" value="ADO73624.1"/>
    <property type="molecule type" value="Genomic_DNA"/>
</dbReference>
<dbReference type="Proteomes" id="UP000001351">
    <property type="component" value="Chromosome"/>
</dbReference>
<protein>
    <submittedName>
        <fullName evidence="1">Conserved uncharacterized protein</fullName>
    </submittedName>
</protein>
<organism evidence="2 4">
    <name type="scientific">Stigmatella aurantiaca (strain DW4/3-1)</name>
    <dbReference type="NCBI Taxonomy" id="378806"/>
    <lineage>
        <taxon>Bacteria</taxon>
        <taxon>Pseudomonadati</taxon>
        <taxon>Myxococcota</taxon>
        <taxon>Myxococcia</taxon>
        <taxon>Myxococcales</taxon>
        <taxon>Cystobacterineae</taxon>
        <taxon>Archangiaceae</taxon>
        <taxon>Stigmatella</taxon>
    </lineage>
</organism>
<dbReference type="KEGG" id="sur:STAUR_5863"/>
<evidence type="ECO:0000313" key="2">
    <source>
        <dbReference type="EMBL" id="EAU62591.1"/>
    </source>
</evidence>
<reference evidence="1 3" key="2">
    <citation type="journal article" date="2011" name="Mol. Biol. Evol.">
        <title>Comparative genomic analysis of fruiting body formation in Myxococcales.</title>
        <authorList>
            <person name="Huntley S."/>
            <person name="Hamann N."/>
            <person name="Wegener-Feldbrugge S."/>
            <person name="Treuner-Lange A."/>
            <person name="Kube M."/>
            <person name="Reinhardt R."/>
            <person name="Klages S."/>
            <person name="Muller R."/>
            <person name="Ronning C.M."/>
            <person name="Nierman W.C."/>
            <person name="Sogaard-Andersen L."/>
        </authorList>
    </citation>
    <scope>NUCLEOTIDE SEQUENCE [LARGE SCALE GENOMIC DNA]</scope>
    <source>
        <strain evidence="1 3">DW4/3-1</strain>
    </source>
</reference>
<gene>
    <name evidence="1" type="ordered locus">STAUR_5863</name>
    <name evidence="2" type="ORF">STIAU_0991</name>
</gene>